<dbReference type="EMBL" id="NCKU01019439">
    <property type="protein sequence ID" value="RWR98727.1"/>
    <property type="molecule type" value="Genomic_DNA"/>
</dbReference>
<dbReference type="PANTHER" id="PTHR19446">
    <property type="entry name" value="REVERSE TRANSCRIPTASES"/>
    <property type="match status" value="1"/>
</dbReference>
<organism evidence="1 2">
    <name type="scientific">Dinothrombium tinctorium</name>
    <dbReference type="NCBI Taxonomy" id="1965070"/>
    <lineage>
        <taxon>Eukaryota</taxon>
        <taxon>Metazoa</taxon>
        <taxon>Ecdysozoa</taxon>
        <taxon>Arthropoda</taxon>
        <taxon>Chelicerata</taxon>
        <taxon>Arachnida</taxon>
        <taxon>Acari</taxon>
        <taxon>Acariformes</taxon>
        <taxon>Trombidiformes</taxon>
        <taxon>Prostigmata</taxon>
        <taxon>Anystina</taxon>
        <taxon>Parasitengona</taxon>
        <taxon>Trombidioidea</taxon>
        <taxon>Trombidiidae</taxon>
        <taxon>Dinothrombium</taxon>
    </lineage>
</organism>
<evidence type="ECO:0000313" key="2">
    <source>
        <dbReference type="Proteomes" id="UP000285301"/>
    </source>
</evidence>
<reference evidence="1 2" key="1">
    <citation type="journal article" date="2018" name="Gigascience">
        <title>Genomes of trombidid mites reveal novel predicted allergens and laterally-transferred genes associated with secondary metabolism.</title>
        <authorList>
            <person name="Dong X."/>
            <person name="Chaisiri K."/>
            <person name="Xia D."/>
            <person name="Armstrong S.D."/>
            <person name="Fang Y."/>
            <person name="Donnelly M.J."/>
            <person name="Kadowaki T."/>
            <person name="McGarry J.W."/>
            <person name="Darby A.C."/>
            <person name="Makepeace B.L."/>
        </authorList>
    </citation>
    <scope>NUCLEOTIDE SEQUENCE [LARGE SCALE GENOMIC DNA]</scope>
    <source>
        <strain evidence="1">UoL-WK</strain>
    </source>
</reference>
<proteinExistence type="predicted"/>
<protein>
    <submittedName>
        <fullName evidence="1">Uncharacterized protein</fullName>
    </submittedName>
</protein>
<dbReference type="AlphaFoldDB" id="A0A443Q6X9"/>
<name>A0A443Q6X9_9ACAR</name>
<feature type="non-terminal residue" evidence="1">
    <location>
        <position position="79"/>
    </location>
</feature>
<accession>A0A443Q6X9</accession>
<dbReference type="STRING" id="1965070.A0A443Q6X9"/>
<comment type="caution">
    <text evidence="1">The sequence shown here is derived from an EMBL/GenBank/DDBJ whole genome shotgun (WGS) entry which is preliminary data.</text>
</comment>
<evidence type="ECO:0000313" key="1">
    <source>
        <dbReference type="EMBL" id="RWR98727.1"/>
    </source>
</evidence>
<sequence length="79" mass="8967">MTGKLIVIPVYKKGDKSDCNNYRPISILPTCSKVFESIIYDQISDFIIQNNVIPKFQHGFSKNKSTFTNLLDVTNLIAK</sequence>
<dbReference type="OrthoDB" id="6433786at2759"/>
<keyword evidence="2" id="KW-1185">Reference proteome</keyword>
<dbReference type="Proteomes" id="UP000285301">
    <property type="component" value="Unassembled WGS sequence"/>
</dbReference>
<gene>
    <name evidence="1" type="ORF">B4U79_11401</name>
</gene>